<keyword evidence="1" id="KW-1133">Transmembrane helix</keyword>
<evidence type="ECO:0008006" key="4">
    <source>
        <dbReference type="Google" id="ProtNLM"/>
    </source>
</evidence>
<name>A0ABX3H7Q0_PAEBO</name>
<feature type="transmembrane region" description="Helical" evidence="1">
    <location>
        <begin position="97"/>
        <end position="115"/>
    </location>
</feature>
<keyword evidence="1" id="KW-0472">Membrane</keyword>
<evidence type="ECO:0000313" key="3">
    <source>
        <dbReference type="Proteomes" id="UP000187412"/>
    </source>
</evidence>
<sequence length="123" mass="14049">MNRAYKELFLNTVYFSLGISAVFAGIVSTVNDESPLGFSWGFNFLGIFLFIYFYNLIVSVINFALSLFCKSLVMRLVLFNIVGLLLTALPAYHFHEWFLLSLYASFIVLSAHSIWSQRTADRP</sequence>
<feature type="transmembrane region" description="Helical" evidence="1">
    <location>
        <begin position="72"/>
        <end position="91"/>
    </location>
</feature>
<dbReference type="RefSeq" id="WP_076111546.1">
    <property type="nucleotide sequence ID" value="NZ_MPTB01000020.1"/>
</dbReference>
<gene>
    <name evidence="2" type="ORF">BSK56_16215</name>
</gene>
<keyword evidence="1" id="KW-0812">Transmembrane</keyword>
<accession>A0ABX3H7Q0</accession>
<proteinExistence type="predicted"/>
<evidence type="ECO:0000313" key="2">
    <source>
        <dbReference type="EMBL" id="OMD46383.1"/>
    </source>
</evidence>
<reference evidence="2 3" key="1">
    <citation type="submission" date="2016-10" db="EMBL/GenBank/DDBJ databases">
        <title>Paenibacillus species isolates.</title>
        <authorList>
            <person name="Beno S.M."/>
        </authorList>
    </citation>
    <scope>NUCLEOTIDE SEQUENCE [LARGE SCALE GENOMIC DNA]</scope>
    <source>
        <strain evidence="2 3">FSL H7-0744</strain>
    </source>
</reference>
<dbReference type="Proteomes" id="UP000187412">
    <property type="component" value="Unassembled WGS sequence"/>
</dbReference>
<evidence type="ECO:0000256" key="1">
    <source>
        <dbReference type="SAM" id="Phobius"/>
    </source>
</evidence>
<keyword evidence="3" id="KW-1185">Reference proteome</keyword>
<protein>
    <recommendedName>
        <fullName evidence="4">Transporter</fullName>
    </recommendedName>
</protein>
<feature type="transmembrane region" description="Helical" evidence="1">
    <location>
        <begin position="12"/>
        <end position="30"/>
    </location>
</feature>
<dbReference type="EMBL" id="MPTB01000020">
    <property type="protein sequence ID" value="OMD46383.1"/>
    <property type="molecule type" value="Genomic_DNA"/>
</dbReference>
<organism evidence="2 3">
    <name type="scientific">Paenibacillus borealis</name>
    <dbReference type="NCBI Taxonomy" id="160799"/>
    <lineage>
        <taxon>Bacteria</taxon>
        <taxon>Bacillati</taxon>
        <taxon>Bacillota</taxon>
        <taxon>Bacilli</taxon>
        <taxon>Bacillales</taxon>
        <taxon>Paenibacillaceae</taxon>
        <taxon>Paenibacillus</taxon>
    </lineage>
</organism>
<comment type="caution">
    <text evidence="2">The sequence shown here is derived from an EMBL/GenBank/DDBJ whole genome shotgun (WGS) entry which is preliminary data.</text>
</comment>
<feature type="transmembrane region" description="Helical" evidence="1">
    <location>
        <begin position="42"/>
        <end position="65"/>
    </location>
</feature>